<keyword evidence="3" id="KW-1185">Reference proteome</keyword>
<gene>
    <name evidence="2" type="ORF">SAMN03080598_00881</name>
</gene>
<evidence type="ECO:0000259" key="1">
    <source>
        <dbReference type="Pfam" id="PF13586"/>
    </source>
</evidence>
<feature type="domain" description="Transposase DDE" evidence="1">
    <location>
        <begin position="76"/>
        <end position="157"/>
    </location>
</feature>
<dbReference type="EMBL" id="FNVR01000003">
    <property type="protein sequence ID" value="SEF64921.1"/>
    <property type="molecule type" value="Genomic_DNA"/>
</dbReference>
<evidence type="ECO:0000313" key="2">
    <source>
        <dbReference type="EMBL" id="SEF64921.1"/>
    </source>
</evidence>
<name>A0A1H5TS63_9BACT</name>
<dbReference type="Pfam" id="PF13586">
    <property type="entry name" value="DDE_Tnp_1_2"/>
    <property type="match status" value="1"/>
</dbReference>
<sequence length="210" mass="23681">MRMDERIVSIQQPHVRPIVRGKARFKTEFGAKIHLSLVDGYSFLDTISWDAFNEGSCLKAYVENYRQRFGFYPAKVLADKIYCSRENRKWLKDNGIKLAAKPLGRPSAEAVENHVRPGERNPIEGKFGQAKTGSGMNRIKAGLKDTSQSWIAAIILLLKMVKLAGEVLLCLSFSAWATFNYALIAVVEAVYKILESKNQFRLNSGLVLRI</sequence>
<dbReference type="InterPro" id="IPR025668">
    <property type="entry name" value="Tnp_DDE_dom"/>
</dbReference>
<dbReference type="Proteomes" id="UP000236736">
    <property type="component" value="Unassembled WGS sequence"/>
</dbReference>
<dbReference type="AlphaFoldDB" id="A0A1H5TS63"/>
<reference evidence="3" key="1">
    <citation type="submission" date="2016-10" db="EMBL/GenBank/DDBJ databases">
        <authorList>
            <person name="Varghese N."/>
            <person name="Submissions S."/>
        </authorList>
    </citation>
    <scope>NUCLEOTIDE SEQUENCE [LARGE SCALE GENOMIC DNA]</scope>
    <source>
        <strain evidence="3">DSM 17298</strain>
    </source>
</reference>
<proteinExistence type="predicted"/>
<protein>
    <submittedName>
        <fullName evidence="2">Transposase DDE domain-containing protein</fullName>
    </submittedName>
</protein>
<organism evidence="2 3">
    <name type="scientific">Algoriphagus boritolerans DSM 17298 = JCM 18970</name>
    <dbReference type="NCBI Taxonomy" id="1120964"/>
    <lineage>
        <taxon>Bacteria</taxon>
        <taxon>Pseudomonadati</taxon>
        <taxon>Bacteroidota</taxon>
        <taxon>Cytophagia</taxon>
        <taxon>Cytophagales</taxon>
        <taxon>Cyclobacteriaceae</taxon>
        <taxon>Algoriphagus</taxon>
    </lineage>
</organism>
<accession>A0A1H5TS63</accession>
<evidence type="ECO:0000313" key="3">
    <source>
        <dbReference type="Proteomes" id="UP000236736"/>
    </source>
</evidence>